<feature type="binding site" evidence="1">
    <location>
        <position position="200"/>
    </location>
    <ligand>
        <name>Zn(2+)</name>
        <dbReference type="ChEBI" id="CHEBI:29105"/>
        <note>catalytic</note>
    </ligand>
</feature>
<feature type="binding site" evidence="1">
    <location>
        <position position="190"/>
    </location>
    <ligand>
        <name>Zn(2+)</name>
        <dbReference type="ChEBI" id="CHEBI:29105"/>
        <note>catalytic</note>
    </ligand>
</feature>
<dbReference type="PROSITE" id="PS51864">
    <property type="entry name" value="ASTACIN"/>
    <property type="match status" value="1"/>
</dbReference>
<dbReference type="Proteomes" id="UP001500945">
    <property type="component" value="Unassembled WGS sequence"/>
</dbReference>
<dbReference type="RefSeq" id="WP_345205091.1">
    <property type="nucleotide sequence ID" value="NZ_BAABGM010000012.1"/>
</dbReference>
<comment type="caution">
    <text evidence="1">Lacks conserved residue(s) required for the propagation of feature annotation.</text>
</comment>
<dbReference type="InterPro" id="IPR001506">
    <property type="entry name" value="Peptidase_M12A"/>
</dbReference>
<evidence type="ECO:0000259" key="4">
    <source>
        <dbReference type="PROSITE" id="PS51864"/>
    </source>
</evidence>
<feature type="coiled-coil region" evidence="2">
    <location>
        <begin position="403"/>
        <end position="430"/>
    </location>
</feature>
<evidence type="ECO:0000313" key="5">
    <source>
        <dbReference type="EMBL" id="GAA4405469.1"/>
    </source>
</evidence>
<reference evidence="6" key="1">
    <citation type="journal article" date="2019" name="Int. J. Syst. Evol. Microbiol.">
        <title>The Global Catalogue of Microorganisms (GCM) 10K type strain sequencing project: providing services to taxonomists for standard genome sequencing and annotation.</title>
        <authorList>
            <consortium name="The Broad Institute Genomics Platform"/>
            <consortium name="The Broad Institute Genome Sequencing Center for Infectious Disease"/>
            <person name="Wu L."/>
            <person name="Ma J."/>
        </authorList>
    </citation>
    <scope>NUCLEOTIDE SEQUENCE [LARGE SCALE GENOMIC DNA]</scope>
    <source>
        <strain evidence="6">JCM 17809</strain>
    </source>
</reference>
<feature type="domain" description="Peptidase M12A" evidence="4">
    <location>
        <begin position="98"/>
        <end position="291"/>
    </location>
</feature>
<evidence type="ECO:0000256" key="1">
    <source>
        <dbReference type="PROSITE-ProRule" id="PRU01211"/>
    </source>
</evidence>
<keyword evidence="2" id="KW-0175">Coiled coil</keyword>
<comment type="cofactor">
    <cofactor evidence="1">
        <name>Zn(2+)</name>
        <dbReference type="ChEBI" id="CHEBI:29105"/>
    </cofactor>
    <text evidence="1">Binds 1 zinc ion per subunit.</text>
</comment>
<feature type="binding site" evidence="1">
    <location>
        <position position="194"/>
    </location>
    <ligand>
        <name>Zn(2+)</name>
        <dbReference type="ChEBI" id="CHEBI:29105"/>
        <note>catalytic</note>
    </ligand>
</feature>
<dbReference type="Gene3D" id="3.40.390.10">
    <property type="entry name" value="Collagenase (Catalytic Domain)"/>
    <property type="match status" value="1"/>
</dbReference>
<dbReference type="CDD" id="cd04280">
    <property type="entry name" value="ZnMc_astacin_like"/>
    <property type="match status" value="1"/>
</dbReference>
<keyword evidence="1" id="KW-0645">Protease</keyword>
<feature type="region of interest" description="Disordered" evidence="3">
    <location>
        <begin position="308"/>
        <end position="327"/>
    </location>
</feature>
<evidence type="ECO:0000256" key="3">
    <source>
        <dbReference type="SAM" id="MobiDB-lite"/>
    </source>
</evidence>
<proteinExistence type="predicted"/>
<gene>
    <name evidence="5" type="ORF">GCM10023168_19170</name>
</gene>
<evidence type="ECO:0000256" key="2">
    <source>
        <dbReference type="SAM" id="Coils"/>
    </source>
</evidence>
<feature type="region of interest" description="Disordered" evidence="3">
    <location>
        <begin position="1"/>
        <end position="34"/>
    </location>
</feature>
<name>A0ABP8KEN1_9MICO</name>
<dbReference type="InterPro" id="IPR024079">
    <property type="entry name" value="MetalloPept_cat_dom_sf"/>
</dbReference>
<keyword evidence="1" id="KW-0378">Hydrolase</keyword>
<sequence>MAETPGRGPARKSSTSKRTARAKVPDNGTDAVDVNPELSGTDEVRTALITGLTFGPKAVQYSVVDGRAMFEGDIDLGSVEEVEAANAALRGEGIEAGVVLPGSQFRWPGGRVPYEVDPAMPDQQRVTDAIAHVEANTAIRFVLRTPANAASLPNYVRFVHGSGCSSAVGMRGGRQDISLGTGCDAGRGIHEIGHALGLWHEQSREDRDLFVRIHLENVQAGREHNFNQHITDGDDVGPYDYGSIMHYERTAFSRNGLETVTPINPPTATIGQRDGLSPGDIAAIASMYGAPQPPVVRQPVKKLLDDPPGGGFKKLRDDPPFKKRLDDPAPFKKIRDDGPQGRLKKVTDDVPRRFPFPFPRPPIGPLGDRLSPFLLATGHHADVVGAGEAAEVAEVQAAAVQALEEAAAAVEQARANVVALQTALTGATAELARAQGGYEALLATLQDLGGQ</sequence>
<keyword evidence="1" id="KW-0482">Metalloprotease</keyword>
<dbReference type="PANTHER" id="PTHR10127:SF850">
    <property type="entry name" value="METALLOENDOPEPTIDASE"/>
    <property type="match status" value="1"/>
</dbReference>
<dbReference type="InterPro" id="IPR034035">
    <property type="entry name" value="Astacin-like_dom"/>
</dbReference>
<evidence type="ECO:0000313" key="6">
    <source>
        <dbReference type="Proteomes" id="UP001500945"/>
    </source>
</evidence>
<feature type="compositionally biased region" description="Basic and acidic residues" evidence="3">
    <location>
        <begin position="314"/>
        <end position="327"/>
    </location>
</feature>
<dbReference type="EMBL" id="BAABGM010000012">
    <property type="protein sequence ID" value="GAA4405469.1"/>
    <property type="molecule type" value="Genomic_DNA"/>
</dbReference>
<organism evidence="5 6">
    <name type="scientific">Fodinibacter luteus</name>
    <dbReference type="NCBI Taxonomy" id="552064"/>
    <lineage>
        <taxon>Bacteria</taxon>
        <taxon>Bacillati</taxon>
        <taxon>Actinomycetota</taxon>
        <taxon>Actinomycetes</taxon>
        <taxon>Micrococcales</taxon>
        <taxon>Intrasporangiaceae</taxon>
        <taxon>Fodinibacter (ex Wang et al. 2009)</taxon>
    </lineage>
</organism>
<dbReference type="SMART" id="SM00235">
    <property type="entry name" value="ZnMc"/>
    <property type="match status" value="1"/>
</dbReference>
<dbReference type="PANTHER" id="PTHR10127">
    <property type="entry name" value="DISCOIDIN, CUB, EGF, LAMININ , AND ZINC METALLOPROTEASE DOMAIN CONTAINING"/>
    <property type="match status" value="1"/>
</dbReference>
<keyword evidence="1" id="KW-0479">Metal-binding</keyword>
<dbReference type="InterPro" id="IPR006026">
    <property type="entry name" value="Peptidase_Metallo"/>
</dbReference>
<keyword evidence="6" id="KW-1185">Reference proteome</keyword>
<dbReference type="PRINTS" id="PR00480">
    <property type="entry name" value="ASTACIN"/>
</dbReference>
<protein>
    <recommendedName>
        <fullName evidence="4">Peptidase M12A domain-containing protein</fullName>
    </recommendedName>
</protein>
<dbReference type="SUPFAM" id="SSF55486">
    <property type="entry name" value="Metalloproteases ('zincins'), catalytic domain"/>
    <property type="match status" value="1"/>
</dbReference>
<feature type="active site" evidence="1">
    <location>
        <position position="191"/>
    </location>
</feature>
<keyword evidence="1" id="KW-0862">Zinc</keyword>
<comment type="caution">
    <text evidence="5">The sequence shown here is derived from an EMBL/GenBank/DDBJ whole genome shotgun (WGS) entry which is preliminary data.</text>
</comment>
<accession>A0ABP8KEN1</accession>
<dbReference type="Pfam" id="PF01400">
    <property type="entry name" value="Astacin"/>
    <property type="match status" value="1"/>
</dbReference>